<evidence type="ECO:0000256" key="5">
    <source>
        <dbReference type="ARBA" id="ARBA00022989"/>
    </source>
</evidence>
<organism evidence="9">
    <name type="scientific">Brachypodium distachyon</name>
    <name type="common">Purple false brome</name>
    <name type="synonym">Trachynia distachya</name>
    <dbReference type="NCBI Taxonomy" id="15368"/>
    <lineage>
        <taxon>Eukaryota</taxon>
        <taxon>Viridiplantae</taxon>
        <taxon>Streptophyta</taxon>
        <taxon>Embryophyta</taxon>
        <taxon>Tracheophyta</taxon>
        <taxon>Spermatophyta</taxon>
        <taxon>Magnoliopsida</taxon>
        <taxon>Liliopsida</taxon>
        <taxon>Poales</taxon>
        <taxon>Poaceae</taxon>
        <taxon>BOP clade</taxon>
        <taxon>Pooideae</taxon>
        <taxon>Stipodae</taxon>
        <taxon>Brachypodieae</taxon>
        <taxon>Brachypodium</taxon>
    </lineage>
</organism>
<feature type="domain" description="Protein kinase" evidence="8">
    <location>
        <begin position="1"/>
        <end position="118"/>
    </location>
</feature>
<dbReference type="GO" id="GO:0005524">
    <property type="term" value="F:ATP binding"/>
    <property type="evidence" value="ECO:0007669"/>
    <property type="project" value="InterPro"/>
</dbReference>
<evidence type="ECO:0000259" key="8">
    <source>
        <dbReference type="PROSITE" id="PS50011"/>
    </source>
</evidence>
<evidence type="ECO:0000256" key="4">
    <source>
        <dbReference type="ARBA" id="ARBA00022729"/>
    </source>
</evidence>
<keyword evidence="3" id="KW-0812">Transmembrane</keyword>
<keyword evidence="6" id="KW-0472">Membrane</keyword>
<keyword evidence="2" id="KW-0808">Transferase</keyword>
<accession>A0A2K2CXL3</accession>
<keyword evidence="11" id="KW-1185">Reference proteome</keyword>
<sequence length="118" mass="12857">MRRAIAIGVTIGLCYLHHGRNHSIVHYNINSTNILLDTGFKPKIAGFDLARINLAGNDQPVPIWELPAVNIVSYTAPELVTGRLANEAVANGHLATYCKRLMESTGDFSDVVDMAIPD</sequence>
<proteinExistence type="predicted"/>
<evidence type="ECO:0000256" key="1">
    <source>
        <dbReference type="ARBA" id="ARBA00004479"/>
    </source>
</evidence>
<dbReference type="AlphaFoldDB" id="A0A2K2CXL3"/>
<gene>
    <name evidence="9" type="ORF">BRADI_3g16775v3</name>
</gene>
<keyword evidence="5" id="KW-1133">Transmembrane helix</keyword>
<comment type="subcellular location">
    <subcellularLocation>
        <location evidence="1">Membrane</location>
        <topology evidence="1">Single-pass type I membrane protein</topology>
    </subcellularLocation>
</comment>
<name>A0A2K2CXL3_BRADI</name>
<dbReference type="OrthoDB" id="64767at2759"/>
<dbReference type="Gramene" id="PNT66768">
    <property type="protein sequence ID" value="PNT66768"/>
    <property type="gene ID" value="BRADI_3g16775v3"/>
</dbReference>
<dbReference type="EMBL" id="CM000882">
    <property type="protein sequence ID" value="PNT66768.1"/>
    <property type="molecule type" value="Genomic_DNA"/>
</dbReference>
<dbReference type="SUPFAM" id="SSF56112">
    <property type="entry name" value="Protein kinase-like (PK-like)"/>
    <property type="match status" value="1"/>
</dbReference>
<keyword evidence="7" id="KW-0325">Glycoprotein</keyword>
<evidence type="ECO:0000256" key="7">
    <source>
        <dbReference type="ARBA" id="ARBA00023180"/>
    </source>
</evidence>
<dbReference type="InterPro" id="IPR045874">
    <property type="entry name" value="LRK10/LRL21-25-like"/>
</dbReference>
<dbReference type="InterPro" id="IPR000719">
    <property type="entry name" value="Prot_kinase_dom"/>
</dbReference>
<dbReference type="InterPro" id="IPR011009">
    <property type="entry name" value="Kinase-like_dom_sf"/>
</dbReference>
<evidence type="ECO:0000256" key="2">
    <source>
        <dbReference type="ARBA" id="ARBA00022527"/>
    </source>
</evidence>
<evidence type="ECO:0000313" key="9">
    <source>
        <dbReference type="EMBL" id="PNT66768.1"/>
    </source>
</evidence>
<evidence type="ECO:0000256" key="3">
    <source>
        <dbReference type="ARBA" id="ARBA00022692"/>
    </source>
</evidence>
<dbReference type="PANTHER" id="PTHR27009">
    <property type="entry name" value="RUST RESISTANCE KINASE LR10-RELATED"/>
    <property type="match status" value="1"/>
</dbReference>
<dbReference type="GO" id="GO:0004674">
    <property type="term" value="F:protein serine/threonine kinase activity"/>
    <property type="evidence" value="ECO:0007669"/>
    <property type="project" value="UniProtKB-KW"/>
</dbReference>
<protein>
    <recommendedName>
        <fullName evidence="8">Protein kinase domain-containing protein</fullName>
    </recommendedName>
</protein>
<dbReference type="GO" id="GO:0016020">
    <property type="term" value="C:membrane"/>
    <property type="evidence" value="ECO:0007669"/>
    <property type="project" value="UniProtKB-SubCell"/>
</dbReference>
<evidence type="ECO:0000256" key="6">
    <source>
        <dbReference type="ARBA" id="ARBA00023136"/>
    </source>
</evidence>
<reference evidence="10" key="3">
    <citation type="submission" date="2018-08" db="UniProtKB">
        <authorList>
            <consortium name="EnsemblPlants"/>
        </authorList>
    </citation>
    <scope>IDENTIFICATION</scope>
    <source>
        <strain evidence="10">cv. Bd21</strain>
    </source>
</reference>
<dbReference type="EnsemblPlants" id="PNT66768">
    <property type="protein sequence ID" value="PNT66768"/>
    <property type="gene ID" value="BRADI_3g16775v3"/>
</dbReference>
<dbReference type="Proteomes" id="UP000008810">
    <property type="component" value="Chromosome 3"/>
</dbReference>
<reference evidence="9 10" key="1">
    <citation type="journal article" date="2010" name="Nature">
        <title>Genome sequencing and analysis of the model grass Brachypodium distachyon.</title>
        <authorList>
            <consortium name="International Brachypodium Initiative"/>
        </authorList>
    </citation>
    <scope>NUCLEOTIDE SEQUENCE [LARGE SCALE GENOMIC DNA]</scope>
    <source>
        <strain evidence="9 10">Bd21</strain>
    </source>
</reference>
<evidence type="ECO:0000313" key="10">
    <source>
        <dbReference type="EnsemblPlants" id="PNT66768"/>
    </source>
</evidence>
<dbReference type="PROSITE" id="PS50011">
    <property type="entry name" value="PROTEIN_KINASE_DOM"/>
    <property type="match status" value="1"/>
</dbReference>
<reference evidence="9" key="2">
    <citation type="submission" date="2017-06" db="EMBL/GenBank/DDBJ databases">
        <title>WGS assembly of Brachypodium distachyon.</title>
        <authorList>
            <consortium name="The International Brachypodium Initiative"/>
            <person name="Lucas S."/>
            <person name="Harmon-Smith M."/>
            <person name="Lail K."/>
            <person name="Tice H."/>
            <person name="Grimwood J."/>
            <person name="Bruce D."/>
            <person name="Barry K."/>
            <person name="Shu S."/>
            <person name="Lindquist E."/>
            <person name="Wang M."/>
            <person name="Pitluck S."/>
            <person name="Vogel J.P."/>
            <person name="Garvin D.F."/>
            <person name="Mockler T.C."/>
            <person name="Schmutz J."/>
            <person name="Rokhsar D."/>
            <person name="Bevan M.W."/>
        </authorList>
    </citation>
    <scope>NUCLEOTIDE SEQUENCE</scope>
    <source>
        <strain evidence="9">Bd21</strain>
    </source>
</reference>
<dbReference type="InParanoid" id="A0A2K2CXL3"/>
<evidence type="ECO:0000313" key="11">
    <source>
        <dbReference type="Proteomes" id="UP000008810"/>
    </source>
</evidence>
<keyword evidence="4" id="KW-0732">Signal</keyword>
<dbReference type="Gene3D" id="1.10.510.10">
    <property type="entry name" value="Transferase(Phosphotransferase) domain 1"/>
    <property type="match status" value="1"/>
</dbReference>
<keyword evidence="2" id="KW-0418">Kinase</keyword>
<keyword evidence="2" id="KW-0723">Serine/threonine-protein kinase</keyword>